<dbReference type="SUPFAM" id="SSF52980">
    <property type="entry name" value="Restriction endonuclease-like"/>
    <property type="match status" value="1"/>
</dbReference>
<keyword evidence="9" id="KW-1185">Reference proteome</keyword>
<keyword evidence="3" id="KW-0227">DNA damage</keyword>
<accession>A0ABY5L058</accession>
<dbReference type="CDD" id="cd00221">
    <property type="entry name" value="Vsr"/>
    <property type="match status" value="1"/>
</dbReference>
<evidence type="ECO:0000313" key="9">
    <source>
        <dbReference type="Proteomes" id="UP001316189"/>
    </source>
</evidence>
<dbReference type="InterPro" id="IPR004603">
    <property type="entry name" value="DNA_mismatch_endonuc_vsr"/>
</dbReference>
<evidence type="ECO:0000256" key="7">
    <source>
        <dbReference type="SAM" id="MobiDB-lite"/>
    </source>
</evidence>
<gene>
    <name evidence="8" type="ORF">NP064_02440</name>
</gene>
<dbReference type="Pfam" id="PF03852">
    <property type="entry name" value="Vsr"/>
    <property type="match status" value="1"/>
</dbReference>
<keyword evidence="2 8" id="KW-0255">Endonuclease</keyword>
<feature type="region of interest" description="Disordered" evidence="7">
    <location>
        <begin position="1"/>
        <end position="39"/>
    </location>
</feature>
<protein>
    <submittedName>
        <fullName evidence="8">Very short patch repair endonuclease</fullName>
    </submittedName>
</protein>
<keyword evidence="1" id="KW-0540">Nuclease</keyword>
<reference evidence="8 9" key="1">
    <citation type="submission" date="2022-07" db="EMBL/GenBank/DDBJ databases">
        <title>Novel species in genus cellulomonas.</title>
        <authorList>
            <person name="Ye L."/>
        </authorList>
    </citation>
    <scope>NUCLEOTIDE SEQUENCE [LARGE SCALE GENOMIC DNA]</scope>
    <source>
        <strain evidence="9">zg-Y338</strain>
    </source>
</reference>
<evidence type="ECO:0000256" key="6">
    <source>
        <dbReference type="ARBA" id="ARBA00029466"/>
    </source>
</evidence>
<keyword evidence="5" id="KW-0234">DNA repair</keyword>
<evidence type="ECO:0000256" key="1">
    <source>
        <dbReference type="ARBA" id="ARBA00022722"/>
    </source>
</evidence>
<dbReference type="RefSeq" id="WP_227568106.1">
    <property type="nucleotide sequence ID" value="NZ_CP101988.1"/>
</dbReference>
<evidence type="ECO:0000256" key="3">
    <source>
        <dbReference type="ARBA" id="ARBA00022763"/>
    </source>
</evidence>
<dbReference type="GO" id="GO:0004519">
    <property type="term" value="F:endonuclease activity"/>
    <property type="evidence" value="ECO:0007669"/>
    <property type="project" value="UniProtKB-KW"/>
</dbReference>
<evidence type="ECO:0000313" key="8">
    <source>
        <dbReference type="EMBL" id="UUI75794.1"/>
    </source>
</evidence>
<evidence type="ECO:0000256" key="5">
    <source>
        <dbReference type="ARBA" id="ARBA00023204"/>
    </source>
</evidence>
<dbReference type="Gene3D" id="3.40.960.10">
    <property type="entry name" value="VSR Endonuclease"/>
    <property type="match status" value="1"/>
</dbReference>
<organism evidence="8 9">
    <name type="scientific">Cellulomonas chengniuliangii</name>
    <dbReference type="NCBI Taxonomy" id="2968084"/>
    <lineage>
        <taxon>Bacteria</taxon>
        <taxon>Bacillati</taxon>
        <taxon>Actinomycetota</taxon>
        <taxon>Actinomycetes</taxon>
        <taxon>Micrococcales</taxon>
        <taxon>Cellulomonadaceae</taxon>
        <taxon>Cellulomonas</taxon>
    </lineage>
</organism>
<dbReference type="InterPro" id="IPR011335">
    <property type="entry name" value="Restrct_endonuc-II-like"/>
</dbReference>
<name>A0ABY5L058_9CELL</name>
<dbReference type="NCBIfam" id="TIGR00632">
    <property type="entry name" value="vsr"/>
    <property type="match status" value="1"/>
</dbReference>
<evidence type="ECO:0000256" key="4">
    <source>
        <dbReference type="ARBA" id="ARBA00022801"/>
    </source>
</evidence>
<dbReference type="EMBL" id="CP101988">
    <property type="protein sequence ID" value="UUI75794.1"/>
    <property type="molecule type" value="Genomic_DNA"/>
</dbReference>
<keyword evidence="4" id="KW-0378">Hydrolase</keyword>
<proteinExistence type="inferred from homology"/>
<feature type="compositionally biased region" description="Low complexity" evidence="7">
    <location>
        <begin position="10"/>
        <end position="24"/>
    </location>
</feature>
<comment type="similarity">
    <text evidence="6">Belongs to the Vsr family.</text>
</comment>
<dbReference type="Proteomes" id="UP001316189">
    <property type="component" value="Chromosome"/>
</dbReference>
<evidence type="ECO:0000256" key="2">
    <source>
        <dbReference type="ARBA" id="ARBA00022759"/>
    </source>
</evidence>
<sequence>MTDAGPVDDAAQAPGSASWASSPAVRRSMQGNRSRDTVPELAVRRAVHARGLRYRVAARPLPDLRRTADLVFSRARIAVFVDGCYWHGCPEHHRLPATHVTYWSEKVARNRARDLDTDARLAAAGWTVMRFWEHDDPAAVANAVEAAVRAAGLRPR</sequence>